<keyword evidence="1" id="KW-0106">Calcium</keyword>
<evidence type="ECO:0000256" key="1">
    <source>
        <dbReference type="ARBA" id="ARBA00022837"/>
    </source>
</evidence>
<name>A0AA86TVP2_9EUKA</name>
<dbReference type="EMBL" id="CAXDID020000012">
    <property type="protein sequence ID" value="CAL5980623.1"/>
    <property type="molecule type" value="Genomic_DNA"/>
</dbReference>
<dbReference type="InterPro" id="IPR011992">
    <property type="entry name" value="EF-hand-dom_pair"/>
</dbReference>
<reference evidence="4 5" key="2">
    <citation type="submission" date="2024-07" db="EMBL/GenBank/DDBJ databases">
        <authorList>
            <person name="Akdeniz Z."/>
        </authorList>
    </citation>
    <scope>NUCLEOTIDE SEQUENCE [LARGE SCALE GENOMIC DNA]</scope>
</reference>
<dbReference type="InterPro" id="IPR002048">
    <property type="entry name" value="EF_hand_dom"/>
</dbReference>
<dbReference type="Proteomes" id="UP001642409">
    <property type="component" value="Unassembled WGS sequence"/>
</dbReference>
<dbReference type="InterPro" id="IPR018247">
    <property type="entry name" value="EF_Hand_1_Ca_BS"/>
</dbReference>
<dbReference type="SUPFAM" id="SSF47473">
    <property type="entry name" value="EF-hand"/>
    <property type="match status" value="1"/>
</dbReference>
<protein>
    <recommendedName>
        <fullName evidence="2">EF-hand domain-containing protein</fullName>
    </recommendedName>
</protein>
<comment type="caution">
    <text evidence="3">The sequence shown here is derived from an EMBL/GenBank/DDBJ whole genome shotgun (WGS) entry which is preliminary data.</text>
</comment>
<gene>
    <name evidence="3" type="ORF">HINF_LOCUS10998</name>
    <name evidence="4" type="ORF">HINF_LOCUS6265</name>
</gene>
<dbReference type="PROSITE" id="PS50222">
    <property type="entry name" value="EF_HAND_2"/>
    <property type="match status" value="2"/>
</dbReference>
<reference evidence="3" key="1">
    <citation type="submission" date="2023-06" db="EMBL/GenBank/DDBJ databases">
        <authorList>
            <person name="Kurt Z."/>
        </authorList>
    </citation>
    <scope>NUCLEOTIDE SEQUENCE</scope>
</reference>
<dbReference type="EMBL" id="CATOUU010000279">
    <property type="protein sequence ID" value="CAI9923353.1"/>
    <property type="molecule type" value="Genomic_DNA"/>
</dbReference>
<keyword evidence="5" id="KW-1185">Reference proteome</keyword>
<dbReference type="AlphaFoldDB" id="A0AA86TVP2"/>
<dbReference type="Pfam" id="PF13499">
    <property type="entry name" value="EF-hand_7"/>
    <property type="match status" value="1"/>
</dbReference>
<evidence type="ECO:0000313" key="4">
    <source>
        <dbReference type="EMBL" id="CAL5980623.1"/>
    </source>
</evidence>
<organism evidence="3">
    <name type="scientific">Hexamita inflata</name>
    <dbReference type="NCBI Taxonomy" id="28002"/>
    <lineage>
        <taxon>Eukaryota</taxon>
        <taxon>Metamonada</taxon>
        <taxon>Diplomonadida</taxon>
        <taxon>Hexamitidae</taxon>
        <taxon>Hexamitinae</taxon>
        <taxon>Hexamita</taxon>
    </lineage>
</organism>
<evidence type="ECO:0000313" key="3">
    <source>
        <dbReference type="EMBL" id="CAI9923353.1"/>
    </source>
</evidence>
<evidence type="ECO:0000259" key="2">
    <source>
        <dbReference type="PROSITE" id="PS50222"/>
    </source>
</evidence>
<dbReference type="Pfam" id="PF13202">
    <property type="entry name" value="EF-hand_5"/>
    <property type="match status" value="1"/>
</dbReference>
<feature type="domain" description="EF-hand" evidence="2">
    <location>
        <begin position="8"/>
        <end position="43"/>
    </location>
</feature>
<sequence length="144" mass="16419">MGNESSKMDKNAIIRAFKCFDINSDGKIHPDEFVAGLKDQGVEVNEDLVNLCFYLVDDDSSGFISEREFNRFFMEFAFLSGNTDFYDMIGCAADINGDSNIDPKELKRVMQFKGIQIPADLEKNLKAGIQKPKFIEFLRRNIKL</sequence>
<feature type="domain" description="EF-hand" evidence="2">
    <location>
        <begin position="44"/>
        <end position="79"/>
    </location>
</feature>
<dbReference type="SMART" id="SM00054">
    <property type="entry name" value="EFh"/>
    <property type="match status" value="3"/>
</dbReference>
<accession>A0AA86TVP2</accession>
<dbReference type="Gene3D" id="1.10.238.10">
    <property type="entry name" value="EF-hand"/>
    <property type="match status" value="1"/>
</dbReference>
<dbReference type="GO" id="GO:0005509">
    <property type="term" value="F:calcium ion binding"/>
    <property type="evidence" value="ECO:0007669"/>
    <property type="project" value="InterPro"/>
</dbReference>
<dbReference type="PROSITE" id="PS00018">
    <property type="entry name" value="EF_HAND_1"/>
    <property type="match status" value="1"/>
</dbReference>
<proteinExistence type="predicted"/>
<evidence type="ECO:0000313" key="5">
    <source>
        <dbReference type="Proteomes" id="UP001642409"/>
    </source>
</evidence>